<dbReference type="AlphaFoldDB" id="A0A0K9Q307"/>
<evidence type="ECO:0000256" key="1">
    <source>
        <dbReference type="ARBA" id="ARBA00022448"/>
    </source>
</evidence>
<evidence type="ECO:0000313" key="5">
    <source>
        <dbReference type="Proteomes" id="UP000036987"/>
    </source>
</evidence>
<dbReference type="EMBL" id="LFYR01000145">
    <property type="protein sequence ID" value="KMZ75633.1"/>
    <property type="molecule type" value="Genomic_DNA"/>
</dbReference>
<dbReference type="PANTHER" id="PTHR33214">
    <property type="entry name" value="BIFUNCTIONAL INHIBITOR/LIPID-TRANSFER PROTEIN/SEED STORAGE 2S ALBUMIN SUPERFAMILY PROTEIN"/>
    <property type="match status" value="1"/>
</dbReference>
<proteinExistence type="predicted"/>
<dbReference type="Gene3D" id="1.10.110.10">
    <property type="entry name" value="Plant lipid-transfer and hydrophobic proteins"/>
    <property type="match status" value="1"/>
</dbReference>
<accession>A0A0K9Q307</accession>
<dbReference type="OMA" id="ISHFCKL"/>
<keyword evidence="5" id="KW-1185">Reference proteome</keyword>
<dbReference type="GO" id="GO:0006869">
    <property type="term" value="P:lipid transport"/>
    <property type="evidence" value="ECO:0007669"/>
    <property type="project" value="InterPro"/>
</dbReference>
<feature type="signal peptide" evidence="3">
    <location>
        <begin position="1"/>
        <end position="34"/>
    </location>
</feature>
<dbReference type="SUPFAM" id="SSF47699">
    <property type="entry name" value="Bifunctional inhibitor/lipid-transfer protein/seed storage 2S albumin"/>
    <property type="match status" value="1"/>
</dbReference>
<dbReference type="OrthoDB" id="665742at2759"/>
<reference evidence="5" key="1">
    <citation type="journal article" date="2016" name="Nature">
        <title>The genome of the seagrass Zostera marina reveals angiosperm adaptation to the sea.</title>
        <authorList>
            <person name="Olsen J.L."/>
            <person name="Rouze P."/>
            <person name="Verhelst B."/>
            <person name="Lin Y.-C."/>
            <person name="Bayer T."/>
            <person name="Collen J."/>
            <person name="Dattolo E."/>
            <person name="De Paoli E."/>
            <person name="Dittami S."/>
            <person name="Maumus F."/>
            <person name="Michel G."/>
            <person name="Kersting A."/>
            <person name="Lauritano C."/>
            <person name="Lohaus R."/>
            <person name="Toepel M."/>
            <person name="Tonon T."/>
            <person name="Vanneste K."/>
            <person name="Amirebrahimi M."/>
            <person name="Brakel J."/>
            <person name="Bostroem C."/>
            <person name="Chovatia M."/>
            <person name="Grimwood J."/>
            <person name="Jenkins J.W."/>
            <person name="Jueterbock A."/>
            <person name="Mraz A."/>
            <person name="Stam W.T."/>
            <person name="Tice H."/>
            <person name="Bornberg-Bauer E."/>
            <person name="Green P.J."/>
            <person name="Pearson G.A."/>
            <person name="Procaccini G."/>
            <person name="Duarte C.M."/>
            <person name="Schmutz J."/>
            <person name="Reusch T.B.H."/>
            <person name="Van de Peer Y."/>
        </authorList>
    </citation>
    <scope>NUCLEOTIDE SEQUENCE [LARGE SCALE GENOMIC DNA]</scope>
    <source>
        <strain evidence="5">cv. Finnish</strain>
    </source>
</reference>
<dbReference type="PANTHER" id="PTHR33214:SF69">
    <property type="entry name" value="BIFUNCTIONAL INHIBITOR_LIPID-TRANSFER PROTEIN_SEED STORAGE 2S ALBUMIN SUPERFAMILY PROTEIN"/>
    <property type="match status" value="1"/>
</dbReference>
<keyword evidence="2" id="KW-0446">Lipid-binding</keyword>
<keyword evidence="3" id="KW-0732">Signal</keyword>
<evidence type="ECO:0000256" key="2">
    <source>
        <dbReference type="ARBA" id="ARBA00023121"/>
    </source>
</evidence>
<sequence>MQTAIVSRSVGSPVFFGLMLVFLLILSPTTTCAGCNPFELSPCLPAVTSNARPSFFCCSRLKKQRSCLCGYTRNPSLSHRFTPTVAKKISHFCKLPVVKC</sequence>
<evidence type="ECO:0000313" key="4">
    <source>
        <dbReference type="EMBL" id="KMZ75633.1"/>
    </source>
</evidence>
<feature type="chain" id="PRO_5005528250" evidence="3">
    <location>
        <begin position="35"/>
        <end position="100"/>
    </location>
</feature>
<dbReference type="InterPro" id="IPR033872">
    <property type="entry name" value="nsLTP2"/>
</dbReference>
<dbReference type="Proteomes" id="UP000036987">
    <property type="component" value="Unassembled WGS sequence"/>
</dbReference>
<gene>
    <name evidence="4" type="ORF">ZOSMA_112G00490</name>
</gene>
<keyword evidence="1" id="KW-0813">Transport</keyword>
<comment type="caution">
    <text evidence="4">The sequence shown here is derived from an EMBL/GenBank/DDBJ whole genome shotgun (WGS) entry which is preliminary data.</text>
</comment>
<organism evidence="4 5">
    <name type="scientific">Zostera marina</name>
    <name type="common">Eelgrass</name>
    <dbReference type="NCBI Taxonomy" id="29655"/>
    <lineage>
        <taxon>Eukaryota</taxon>
        <taxon>Viridiplantae</taxon>
        <taxon>Streptophyta</taxon>
        <taxon>Embryophyta</taxon>
        <taxon>Tracheophyta</taxon>
        <taxon>Spermatophyta</taxon>
        <taxon>Magnoliopsida</taxon>
        <taxon>Liliopsida</taxon>
        <taxon>Zosteraceae</taxon>
        <taxon>Zostera</taxon>
    </lineage>
</organism>
<dbReference type="GO" id="GO:0008289">
    <property type="term" value="F:lipid binding"/>
    <property type="evidence" value="ECO:0007669"/>
    <property type="project" value="UniProtKB-KW"/>
</dbReference>
<evidence type="ECO:0000256" key="3">
    <source>
        <dbReference type="SAM" id="SignalP"/>
    </source>
</evidence>
<protein>
    <submittedName>
        <fullName evidence="4">Putative non-specific lipid-transfer protein AKCS9</fullName>
    </submittedName>
</protein>
<name>A0A0K9Q307_ZOSMR</name>
<dbReference type="InterPro" id="IPR036312">
    <property type="entry name" value="Bifun_inhib/LTP/seed_sf"/>
</dbReference>